<feature type="transmembrane region" description="Helical" evidence="15">
    <location>
        <begin position="1384"/>
        <end position="1406"/>
    </location>
</feature>
<feature type="transmembrane region" description="Helical" evidence="15">
    <location>
        <begin position="1507"/>
        <end position="1527"/>
    </location>
</feature>
<comment type="caution">
    <text evidence="17">The sequence shown here is derived from an EMBL/GenBank/DDBJ whole genome shotgun (WGS) entry which is preliminary data.</text>
</comment>
<keyword evidence="13" id="KW-0175">Coiled coil</keyword>
<feature type="transmembrane region" description="Helical" evidence="15">
    <location>
        <begin position="866"/>
        <end position="884"/>
    </location>
</feature>
<feature type="compositionally biased region" description="Pro residues" evidence="14">
    <location>
        <begin position="2097"/>
        <end position="2108"/>
    </location>
</feature>
<evidence type="ECO:0000256" key="11">
    <source>
        <dbReference type="ARBA" id="ARBA00023136"/>
    </source>
</evidence>
<evidence type="ECO:0000256" key="7">
    <source>
        <dbReference type="ARBA" id="ARBA00022840"/>
    </source>
</evidence>
<feature type="transmembrane region" description="Helical" evidence="15">
    <location>
        <begin position="1018"/>
        <end position="1037"/>
    </location>
</feature>
<evidence type="ECO:0000256" key="6">
    <source>
        <dbReference type="ARBA" id="ARBA00022824"/>
    </source>
</evidence>
<feature type="region of interest" description="Disordered" evidence="14">
    <location>
        <begin position="1"/>
        <end position="25"/>
    </location>
</feature>
<evidence type="ECO:0000256" key="9">
    <source>
        <dbReference type="ARBA" id="ARBA00022927"/>
    </source>
</evidence>
<feature type="transmembrane region" description="Helical" evidence="15">
    <location>
        <begin position="1435"/>
        <end position="1453"/>
    </location>
</feature>
<keyword evidence="9" id="KW-0653">Protein transport</keyword>
<accession>A0A1Q9E9P0</accession>
<evidence type="ECO:0000259" key="16">
    <source>
        <dbReference type="PROSITE" id="PS50011"/>
    </source>
</evidence>
<dbReference type="PANTHER" id="PTHR24346:SF30">
    <property type="entry name" value="MATERNAL EMBRYONIC LEUCINE ZIPPER KINASE"/>
    <property type="match status" value="1"/>
</dbReference>
<evidence type="ECO:0000256" key="3">
    <source>
        <dbReference type="ARBA" id="ARBA00022448"/>
    </source>
</evidence>
<dbReference type="OrthoDB" id="417715at2759"/>
<evidence type="ECO:0000313" key="17">
    <source>
        <dbReference type="EMBL" id="OLQ04140.1"/>
    </source>
</evidence>
<keyword evidence="18" id="KW-1185">Reference proteome</keyword>
<dbReference type="Pfam" id="PF00810">
    <property type="entry name" value="ER_lumen_recept"/>
    <property type="match status" value="2"/>
</dbReference>
<keyword evidence="11 15" id="KW-0472">Membrane</keyword>
<evidence type="ECO:0000256" key="12">
    <source>
        <dbReference type="ARBA" id="ARBA00023170"/>
    </source>
</evidence>
<keyword evidence="5" id="KW-0547">Nucleotide-binding</keyword>
<evidence type="ECO:0000256" key="1">
    <source>
        <dbReference type="ARBA" id="ARBA00004477"/>
    </source>
</evidence>
<evidence type="ECO:0000256" key="14">
    <source>
        <dbReference type="SAM" id="MobiDB-lite"/>
    </source>
</evidence>
<feature type="transmembrane region" description="Helical" evidence="15">
    <location>
        <begin position="890"/>
        <end position="913"/>
    </location>
</feature>
<feature type="region of interest" description="Disordered" evidence="14">
    <location>
        <begin position="56"/>
        <end position="76"/>
    </location>
</feature>
<dbReference type="GO" id="GO:0015031">
    <property type="term" value="P:protein transport"/>
    <property type="evidence" value="ECO:0007669"/>
    <property type="project" value="UniProtKB-KW"/>
</dbReference>
<comment type="similarity">
    <text evidence="2">Belongs to the ERD2 family.</text>
</comment>
<feature type="compositionally biased region" description="Basic and acidic residues" evidence="14">
    <location>
        <begin position="426"/>
        <end position="438"/>
    </location>
</feature>
<keyword evidence="10 15" id="KW-1133">Transmembrane helix</keyword>
<feature type="compositionally biased region" description="Low complexity" evidence="14">
    <location>
        <begin position="61"/>
        <end position="70"/>
    </location>
</feature>
<evidence type="ECO:0000256" key="2">
    <source>
        <dbReference type="ARBA" id="ARBA00010120"/>
    </source>
</evidence>
<evidence type="ECO:0000256" key="10">
    <source>
        <dbReference type="ARBA" id="ARBA00022989"/>
    </source>
</evidence>
<keyword evidence="12" id="KW-0675">Receptor</keyword>
<feature type="region of interest" description="Disordered" evidence="14">
    <location>
        <begin position="141"/>
        <end position="161"/>
    </location>
</feature>
<organism evidence="17 18">
    <name type="scientific">Symbiodinium microadriaticum</name>
    <name type="common">Dinoflagellate</name>
    <name type="synonym">Zooxanthella microadriatica</name>
    <dbReference type="NCBI Taxonomy" id="2951"/>
    <lineage>
        <taxon>Eukaryota</taxon>
        <taxon>Sar</taxon>
        <taxon>Alveolata</taxon>
        <taxon>Dinophyceae</taxon>
        <taxon>Suessiales</taxon>
        <taxon>Symbiodiniaceae</taxon>
        <taxon>Symbiodinium</taxon>
    </lineage>
</organism>
<dbReference type="InterPro" id="IPR000133">
    <property type="entry name" value="ER_ret_rcpt"/>
</dbReference>
<dbReference type="SUPFAM" id="SSF56112">
    <property type="entry name" value="Protein kinase-like (PK-like)"/>
    <property type="match status" value="1"/>
</dbReference>
<name>A0A1Q9E9P0_SYMMI</name>
<dbReference type="PROSITE" id="PS50011">
    <property type="entry name" value="PROTEIN_KINASE_DOM"/>
    <property type="match status" value="1"/>
</dbReference>
<evidence type="ECO:0000256" key="8">
    <source>
        <dbReference type="ARBA" id="ARBA00022892"/>
    </source>
</evidence>
<dbReference type="Pfam" id="PF00069">
    <property type="entry name" value="Pkinase"/>
    <property type="match status" value="1"/>
</dbReference>
<protein>
    <submittedName>
        <fullName evidence="17">CBL-interacting serine/threonine-protein kinase 24</fullName>
    </submittedName>
</protein>
<feature type="compositionally biased region" description="Low complexity" evidence="14">
    <location>
        <begin position="295"/>
        <end position="307"/>
    </location>
</feature>
<dbReference type="GO" id="GO:0005789">
    <property type="term" value="C:endoplasmic reticulum membrane"/>
    <property type="evidence" value="ECO:0007669"/>
    <property type="project" value="UniProtKB-SubCell"/>
</dbReference>
<sequence length="2168" mass="237916">MHCSRLQSHLHAMEEPITEPKEAPWSRGNASLADFDGYAGRLFAQALDLVQAAGRSRRAAESGSSTVARQRAQRAQHDRDAVLRWAEEATTRINTLTERFQRGWAHMEKQQVEKRQLEARCELLCSQLKAAEMEGLALRSDAEAQRLSRSTPEPIVSSPRRGPVTWAKEVAWARGLAEDCRSGAFHPPQARRKRPCGRCARLQRRLWTLRRSVRHARDLTQQRLAVVLAAARQDGEMLESAVRVARRRTLQVIELQLGRALGAAFAAWAWASSRRPEATQTTLCAPFGALRTATSMLSPSSSEPPLSFRSCVSPGTLRSRGRSPEQSPKGCEGSCAHSGRGMTAAIGDLHCGEPSASPGSLALRARLRPQGEHGEHCSIRELSRNRLIALIMLYAQGADVAAIRSAFQDWCTATQQRRRSTARLVGHYERLSKDRSRSTDQANSSESPKHERQRMHSALKKSYAYWQLSRAQASPWSHPQGRSPHSYLYVLQAVRAMLATASLSMMAKKAPPNKARDDGVRAPLANSPRVQLRKKSVFLTAALAVYHFVANGEHEVIFQCLGFALLCVQVLLTVLWLNGYLPVDASGDWAYQVAGDTLAEKAVDIVSLVLVLWHSLLFEKKHTYQEEQDLTFRQRACSSIFPSRYWLALHWQLPFMPLDPQDMNSRPIFDTLWMAGAARTTKGGLFISAVAVLPQLWLISKTGGKVESRPLTSHYIAAMAISRALSGGHLSVFMWHARFDITCAPWVGGFNHAIWVHGSASTAEGDGMGGTVMKGGLTAQLDLIQEIATCSSVAVRARLPRGAYHDMQWTSPPFMNGSFWEDEHRRSAHTARPSPRSYLYVLQAICTMLSTASLSMMAKKAPPNKVITAYGVFLTAALAVYHFIANGEFSAILTLAVIFQCLGFALLCVQVLLTGTCTGISARALALDAWALCFRLSSTLWLHGYLPVDASGDWAYQAVDVVSLVLVLWLLHSLFFEKKHSYQEEQDTFPATPVVLACLVLAAIFHADMNARPVFDTLWMAGLFISAVAVLPQLWLISKTGGKVEPLTSHYIAAMAISRALSGVFMWHARFDITCDPWVPGYNHAIWVILGANALHMTVMKGGLTAQLDLIEELGLGLRIVRAIHIAPQEHGASACDVLKYPLHAMRAKLEFSTQDASVIAPAITSSLVVMGMMKAAASLLLLASAHAYVCQVLTQENESLQASLGLQCTVDGQYCNCSSSFVNGVVWLLASEPMNYTMNSTAKPGEWYIMDATGQCVAAFGTSATEPTVQKCPPGFYCAGGLEPPRSCSSGDHCPVGTGLEDRSCPLGFYCPIPAADVRPCPAGGHCPRGAQSPQACQAGRFCPPGEDALCPKGHYCPYGTEAPKRCKPLFRCPPGSKAEDPWFFSLVILGAVVGVGFLGSMLYMEMVQNDLWACAVCAACAGLMWLVDEAIALFLSLTFVSVAANWALLRIGGVDPAVAQSLLLCTAGVAVALLWLVHPPWAVFFGGLLMCCAIAYLMSRQNRAAVLVGRLLLLIAFAALIFSYSQVDPGFTVALGLVLLIQVLGIILSWAWKLLLPATTYLEQLQQETSAKQGMTQVWMNQRLLRLSPADFDSGVHFVSVANISPLADVQSIWTAMAKGQDPSSIVPALQGRRAIFIFASPSDQAQVAALRDFVQAMDSAGSDAAPMIWAPHTVTPEIRPHNAVVDTLSNDGRNLVSELMEIGLDGIISGEPQGPALALTTRMWVRKLEVAAQTLAEVMYERKRRAQNVEYFKAHTDSLLWDYLRNRLAPVVPPCDRHLPEGIPSHIDGWSFGSSRRTPSGVVYRLNRRRQESPGLVGTGVTTREVARLVDKSTIRDINGIMSLKRMVDVLWMVSCDKWQHPNIQRLFQIYHSPTHIIMRMEYSGAGSLHDRLVRRSRRPLSFLKTSQILQQIFKAVAHLHLAAKVCHRDLKPENFDLHETPDMVTVKLTGFQIAFVLEEPVLCHQKCGTLPFVAPEVLKGEGYHALPVDLWGVGITIIEVICGSRTVDEALGISEEDHPALGYRWPDGSFLEKLLEGFQEPGSSGQLLQTRCMPQLRHFLPSLEPVVDGLLRVDPEDRWTATELQAALELVPKGPPAAPPPLSPLPQMMLPDSEDTQSVQMLDETHGEFSELQEEQEAASLVRNESAKTAGTLGGPGFHAFHDD</sequence>
<feature type="coiled-coil region" evidence="13">
    <location>
        <begin position="107"/>
        <end position="134"/>
    </location>
</feature>
<keyword evidence="4 15" id="KW-0812">Transmembrane</keyword>
<feature type="transmembrane region" description="Helical" evidence="15">
    <location>
        <begin position="1533"/>
        <end position="1554"/>
    </location>
</feature>
<evidence type="ECO:0000256" key="4">
    <source>
        <dbReference type="ARBA" id="ARBA00022692"/>
    </source>
</evidence>
<dbReference type="PANTHER" id="PTHR24346">
    <property type="entry name" value="MAP/MICROTUBULE AFFINITY-REGULATING KINASE"/>
    <property type="match status" value="1"/>
</dbReference>
<feature type="region of interest" description="Disordered" evidence="14">
    <location>
        <begin position="2096"/>
        <end position="2168"/>
    </location>
</feature>
<dbReference type="GO" id="GO:0035556">
    <property type="term" value="P:intracellular signal transduction"/>
    <property type="evidence" value="ECO:0007669"/>
    <property type="project" value="TreeGrafter"/>
</dbReference>
<evidence type="ECO:0000256" key="15">
    <source>
        <dbReference type="SAM" id="Phobius"/>
    </source>
</evidence>
<keyword evidence="7" id="KW-0067">ATP-binding</keyword>
<feature type="domain" description="Protein kinase" evidence="16">
    <location>
        <begin position="1795"/>
        <end position="2095"/>
    </location>
</feature>
<dbReference type="InterPro" id="IPR011009">
    <property type="entry name" value="Kinase-like_dom_sf"/>
</dbReference>
<feature type="transmembrane region" description="Helical" evidence="15">
    <location>
        <begin position="1460"/>
        <end position="1477"/>
    </location>
</feature>
<feature type="compositionally biased region" description="Basic and acidic residues" evidence="14">
    <location>
        <begin position="11"/>
        <end position="24"/>
    </location>
</feature>
<evidence type="ECO:0000256" key="5">
    <source>
        <dbReference type="ARBA" id="ARBA00022741"/>
    </source>
</evidence>
<feature type="transmembrane region" description="Helical" evidence="15">
    <location>
        <begin position="988"/>
        <end position="1006"/>
    </location>
</feature>
<comment type="subcellular location">
    <subcellularLocation>
        <location evidence="1">Endoplasmic reticulum membrane</location>
        <topology evidence="1">Multi-pass membrane protein</topology>
    </subcellularLocation>
</comment>
<dbReference type="SMART" id="SM00220">
    <property type="entry name" value="S_TKc"/>
    <property type="match status" value="1"/>
</dbReference>
<dbReference type="Gene3D" id="1.10.510.10">
    <property type="entry name" value="Transferase(Phosphotransferase) domain 1"/>
    <property type="match status" value="1"/>
</dbReference>
<gene>
    <name evidence="17" type="primary">CIPK24</name>
    <name evidence="17" type="ORF">AK812_SmicGene12780</name>
</gene>
<reference evidence="17 18" key="1">
    <citation type="submission" date="2016-02" db="EMBL/GenBank/DDBJ databases">
        <title>Genome analysis of coral dinoflagellate symbionts highlights evolutionary adaptations to a symbiotic lifestyle.</title>
        <authorList>
            <person name="Aranda M."/>
            <person name="Li Y."/>
            <person name="Liew Y.J."/>
            <person name="Baumgarten S."/>
            <person name="Simakov O."/>
            <person name="Wilson M."/>
            <person name="Piel J."/>
            <person name="Ashoor H."/>
            <person name="Bougouffa S."/>
            <person name="Bajic V.B."/>
            <person name="Ryu T."/>
            <person name="Ravasi T."/>
            <person name="Bayer T."/>
            <person name="Micklem G."/>
            <person name="Kim H."/>
            <person name="Bhak J."/>
            <person name="Lajeunesse T.C."/>
            <person name="Voolstra C.R."/>
        </authorList>
    </citation>
    <scope>NUCLEOTIDE SEQUENCE [LARGE SCALE GENOMIC DNA]</scope>
    <source>
        <strain evidence="17 18">CCMP2467</strain>
    </source>
</reference>
<keyword evidence="3" id="KW-0813">Transport</keyword>
<evidence type="ECO:0000256" key="13">
    <source>
        <dbReference type="SAM" id="Coils"/>
    </source>
</evidence>
<dbReference type="GO" id="GO:0046923">
    <property type="term" value="F:ER retention sequence binding"/>
    <property type="evidence" value="ECO:0007669"/>
    <property type="project" value="InterPro"/>
</dbReference>
<keyword evidence="17" id="KW-0808">Transferase</keyword>
<dbReference type="GO" id="GO:0006621">
    <property type="term" value="P:protein retention in ER lumen"/>
    <property type="evidence" value="ECO:0007669"/>
    <property type="project" value="InterPro"/>
</dbReference>
<dbReference type="Proteomes" id="UP000186817">
    <property type="component" value="Unassembled WGS sequence"/>
</dbReference>
<keyword evidence="8" id="KW-0931">ER-Golgi transport</keyword>
<dbReference type="GO" id="GO:0004674">
    <property type="term" value="F:protein serine/threonine kinase activity"/>
    <property type="evidence" value="ECO:0007669"/>
    <property type="project" value="TreeGrafter"/>
</dbReference>
<dbReference type="SMART" id="SM01411">
    <property type="entry name" value="Ephrin_rec_like"/>
    <property type="match status" value="2"/>
</dbReference>
<feature type="region of interest" description="Disordered" evidence="14">
    <location>
        <begin position="295"/>
        <end position="335"/>
    </location>
</feature>
<feature type="region of interest" description="Disordered" evidence="14">
    <location>
        <begin position="422"/>
        <end position="454"/>
    </location>
</feature>
<dbReference type="GO" id="GO:0016192">
    <property type="term" value="P:vesicle-mediated transport"/>
    <property type="evidence" value="ECO:0007669"/>
    <property type="project" value="UniProtKB-KW"/>
</dbReference>
<dbReference type="EMBL" id="LSRX01000217">
    <property type="protein sequence ID" value="OLQ04140.1"/>
    <property type="molecule type" value="Genomic_DNA"/>
</dbReference>
<dbReference type="GO" id="GO:0005524">
    <property type="term" value="F:ATP binding"/>
    <property type="evidence" value="ECO:0007669"/>
    <property type="project" value="UniProtKB-KW"/>
</dbReference>
<keyword evidence="6" id="KW-0256">Endoplasmic reticulum</keyword>
<dbReference type="InterPro" id="IPR000719">
    <property type="entry name" value="Prot_kinase_dom"/>
</dbReference>
<evidence type="ECO:0000313" key="18">
    <source>
        <dbReference type="Proteomes" id="UP000186817"/>
    </source>
</evidence>
<keyword evidence="17" id="KW-0418">Kinase</keyword>
<proteinExistence type="inferred from homology"/>
<feature type="transmembrane region" description="Helical" evidence="15">
    <location>
        <begin position="954"/>
        <end position="976"/>
    </location>
</feature>